<organism evidence="2 3">
    <name type="scientific">Diatraea saccharalis</name>
    <name type="common">sugarcane borer</name>
    <dbReference type="NCBI Taxonomy" id="40085"/>
    <lineage>
        <taxon>Eukaryota</taxon>
        <taxon>Metazoa</taxon>
        <taxon>Ecdysozoa</taxon>
        <taxon>Arthropoda</taxon>
        <taxon>Hexapoda</taxon>
        <taxon>Insecta</taxon>
        <taxon>Pterygota</taxon>
        <taxon>Neoptera</taxon>
        <taxon>Endopterygota</taxon>
        <taxon>Lepidoptera</taxon>
        <taxon>Glossata</taxon>
        <taxon>Ditrysia</taxon>
        <taxon>Pyraloidea</taxon>
        <taxon>Crambidae</taxon>
        <taxon>Crambinae</taxon>
        <taxon>Diatraea</taxon>
    </lineage>
</organism>
<evidence type="ECO:0000256" key="1">
    <source>
        <dbReference type="SAM" id="Phobius"/>
    </source>
</evidence>
<keyword evidence="3" id="KW-1185">Reference proteome</keyword>
<dbReference type="Proteomes" id="UP001153714">
    <property type="component" value="Chromosome 14"/>
</dbReference>
<dbReference type="EMBL" id="OU893345">
    <property type="protein sequence ID" value="CAG9785491.1"/>
    <property type="molecule type" value="Genomic_DNA"/>
</dbReference>
<feature type="transmembrane region" description="Helical" evidence="1">
    <location>
        <begin position="196"/>
        <end position="215"/>
    </location>
</feature>
<feature type="transmembrane region" description="Helical" evidence="1">
    <location>
        <begin position="221"/>
        <end position="241"/>
    </location>
</feature>
<reference evidence="2" key="1">
    <citation type="submission" date="2021-12" db="EMBL/GenBank/DDBJ databases">
        <authorList>
            <person name="King R."/>
        </authorList>
    </citation>
    <scope>NUCLEOTIDE SEQUENCE</scope>
</reference>
<accession>A0A9N9QXZ1</accession>
<keyword evidence="1" id="KW-1133">Transmembrane helix</keyword>
<evidence type="ECO:0000313" key="3">
    <source>
        <dbReference type="Proteomes" id="UP001153714"/>
    </source>
</evidence>
<keyword evidence="1" id="KW-0812">Transmembrane</keyword>
<reference evidence="2" key="2">
    <citation type="submission" date="2022-10" db="EMBL/GenBank/DDBJ databases">
        <authorList>
            <consortium name="ENA_rothamsted_submissions"/>
            <consortium name="culmorum"/>
            <person name="King R."/>
        </authorList>
    </citation>
    <scope>NUCLEOTIDE SEQUENCE</scope>
</reference>
<dbReference type="OrthoDB" id="6819390at2759"/>
<protein>
    <submittedName>
        <fullName evidence="2">Uncharacterized protein</fullName>
    </submittedName>
</protein>
<gene>
    <name evidence="2" type="ORF">DIATSA_LOCUS3520</name>
</gene>
<dbReference type="AlphaFoldDB" id="A0A9N9QXZ1"/>
<keyword evidence="1" id="KW-0472">Membrane</keyword>
<name>A0A9N9QXZ1_9NEOP</name>
<evidence type="ECO:0000313" key="2">
    <source>
        <dbReference type="EMBL" id="CAG9785491.1"/>
    </source>
</evidence>
<sequence>MEDGNHLPSGDPSREVCPPRASLTIAMRALAAVVIFAAFLLRCHAHDDVPSASCERDTVPLQLLTVFGVSPRSALHRAIECTQTIGPSKCLAALSIWRAEKAASILKRKQTNDFNLLDDIRQFPWELYANRSQDEVERQLCEGTDKLLQYKSLKFNMIPGYEFELASNGNGTLHVDVLNGQPTGISRGMKNTFYNIVPYLLLPGLLMSAVLPFVLPALKMMTIAVGMLNNMALSGAIFTLLRNNAFNDRYDKKVMYVNHGYKNEKKHYKHHHHHHQLHHPEVYEVQNDNEENPEELQAHDTMQFHNVALPENVNVGGENDLHLIEETPVTVLSSDWINQYYGNNNNNVLMFARKKFSKTRPKNI</sequence>
<proteinExistence type="predicted"/>
<feature type="transmembrane region" description="Helical" evidence="1">
    <location>
        <begin position="20"/>
        <end position="41"/>
    </location>
</feature>